<evidence type="ECO:0000256" key="2">
    <source>
        <dbReference type="ARBA" id="ARBA00008520"/>
    </source>
</evidence>
<organism evidence="8 9">
    <name type="scientific">Pseudotabrizicola algicola</name>
    <dbReference type="NCBI Taxonomy" id="2709381"/>
    <lineage>
        <taxon>Bacteria</taxon>
        <taxon>Pseudomonadati</taxon>
        <taxon>Pseudomonadota</taxon>
        <taxon>Alphaproteobacteria</taxon>
        <taxon>Rhodobacterales</taxon>
        <taxon>Paracoccaceae</taxon>
        <taxon>Pseudotabrizicola</taxon>
    </lineage>
</organism>
<evidence type="ECO:0000256" key="4">
    <source>
        <dbReference type="ARBA" id="ARBA00022729"/>
    </source>
</evidence>
<dbReference type="InterPro" id="IPR006059">
    <property type="entry name" value="SBP"/>
</dbReference>
<evidence type="ECO:0000256" key="3">
    <source>
        <dbReference type="ARBA" id="ARBA00022448"/>
    </source>
</evidence>
<dbReference type="EMBL" id="JAAIKE010000001">
    <property type="protein sequence ID" value="NEX45518.1"/>
    <property type="molecule type" value="Genomic_DNA"/>
</dbReference>
<evidence type="ECO:0000313" key="8">
    <source>
        <dbReference type="EMBL" id="NEX45518.1"/>
    </source>
</evidence>
<name>A0A6B3RKV4_9RHOB</name>
<evidence type="ECO:0000256" key="6">
    <source>
        <dbReference type="ARBA" id="ARBA00049753"/>
    </source>
</evidence>
<protein>
    <recommendedName>
        <fullName evidence="6">Probable sugar-binding periplasmic protein</fullName>
    </recommendedName>
</protein>
<dbReference type="AlphaFoldDB" id="A0A6B3RKV4"/>
<comment type="function">
    <text evidence="5">Part of a binding-protein-dependent transport system for a sugar.</text>
</comment>
<keyword evidence="3" id="KW-0813">Transport</keyword>
<dbReference type="Pfam" id="PF01547">
    <property type="entry name" value="SBP_bac_1"/>
    <property type="match status" value="1"/>
</dbReference>
<keyword evidence="4 7" id="KW-0732">Signal</keyword>
<dbReference type="Proteomes" id="UP000481421">
    <property type="component" value="Unassembled WGS sequence"/>
</dbReference>
<evidence type="ECO:0000256" key="1">
    <source>
        <dbReference type="ARBA" id="ARBA00004418"/>
    </source>
</evidence>
<evidence type="ECO:0000313" key="9">
    <source>
        <dbReference type="Proteomes" id="UP000481421"/>
    </source>
</evidence>
<comment type="subcellular location">
    <subcellularLocation>
        <location evidence="1">Periplasm</location>
    </subcellularLocation>
</comment>
<dbReference type="PANTHER" id="PTHR43649:SF28">
    <property type="entry name" value="BINDING PROTEIN COMPONENT OF ABC SUGAR TRANSPORTER-RELATED"/>
    <property type="match status" value="1"/>
</dbReference>
<dbReference type="InterPro" id="IPR050490">
    <property type="entry name" value="Bact_solute-bd_prot1"/>
</dbReference>
<feature type="chain" id="PRO_5025566297" description="Probable sugar-binding periplasmic protein" evidence="7">
    <location>
        <begin position="23"/>
        <end position="409"/>
    </location>
</feature>
<gene>
    <name evidence="8" type="ORF">G3572_04830</name>
</gene>
<evidence type="ECO:0000256" key="7">
    <source>
        <dbReference type="SAM" id="SignalP"/>
    </source>
</evidence>
<sequence>MKTLKLATALVASVALPAAAFATDLEVTHWWTSGGEAAAVAELAKAFDASGDKWIDGAIAGGGGTARPIMISRITGGDPMGATQFNHGQQALELVEAGLMLDLTDVAEANNWKEVVFPPSLLDACTVDGRIYCAPVNIHSPEWLWLSNKAYADAGIPVPTNWNEFVETAPQLEAAGKIPLALGNQPWQSNLAFGAISIAVAGLDVWKQVNVEKNMDVAAGPEYAAVFQAVADARKLAAKSTVQDWNQATNLVITGEAGGQIMGDWAQGEFQVANQVAGTDYTCLPGLGLNAYLSTGGDAFYFPKNKSADVEEAQKRLAALLVSPEVQVAFNLKKGSLPIRGDVDLAAANDCMKKGLELLAQGNLVPSGDMAWSPDVQKQNEDLLVEFWKTDMAPEVAHQQWVANLKSGL</sequence>
<comment type="similarity">
    <text evidence="2">Belongs to the bacterial solute-binding protein 1 family.</text>
</comment>
<dbReference type="GO" id="GO:0042597">
    <property type="term" value="C:periplasmic space"/>
    <property type="evidence" value="ECO:0007669"/>
    <property type="project" value="UniProtKB-SubCell"/>
</dbReference>
<reference evidence="8 9" key="1">
    <citation type="submission" date="2020-02" db="EMBL/GenBank/DDBJ databases">
        <title>Rhodobacter algicola sp. nov., isolated from microalga culture.</title>
        <authorList>
            <person name="Park C.-Y."/>
        </authorList>
    </citation>
    <scope>NUCLEOTIDE SEQUENCE [LARGE SCALE GENOMIC DNA]</scope>
    <source>
        <strain evidence="8 9">ETT8</strain>
    </source>
</reference>
<evidence type="ECO:0000256" key="5">
    <source>
        <dbReference type="ARBA" id="ARBA00049629"/>
    </source>
</evidence>
<dbReference type="PANTHER" id="PTHR43649">
    <property type="entry name" value="ARABINOSE-BINDING PROTEIN-RELATED"/>
    <property type="match status" value="1"/>
</dbReference>
<dbReference type="Gene3D" id="3.40.190.10">
    <property type="entry name" value="Periplasmic binding protein-like II"/>
    <property type="match status" value="2"/>
</dbReference>
<proteinExistence type="inferred from homology"/>
<keyword evidence="9" id="KW-1185">Reference proteome</keyword>
<comment type="caution">
    <text evidence="8">The sequence shown here is derived from an EMBL/GenBank/DDBJ whole genome shotgun (WGS) entry which is preliminary data.</text>
</comment>
<feature type="signal peptide" evidence="7">
    <location>
        <begin position="1"/>
        <end position="22"/>
    </location>
</feature>
<dbReference type="SUPFAM" id="SSF53850">
    <property type="entry name" value="Periplasmic binding protein-like II"/>
    <property type="match status" value="1"/>
</dbReference>
<accession>A0A6B3RKV4</accession>